<dbReference type="STRING" id="1220554.GCA_001552135_06597"/>
<organism evidence="2 3">
    <name type="scientific">Actinomadura chibensis</name>
    <dbReference type="NCBI Taxonomy" id="392828"/>
    <lineage>
        <taxon>Bacteria</taxon>
        <taxon>Bacillati</taxon>
        <taxon>Actinomycetota</taxon>
        <taxon>Actinomycetes</taxon>
        <taxon>Streptosporangiales</taxon>
        <taxon>Thermomonosporaceae</taxon>
        <taxon>Actinomadura</taxon>
    </lineage>
</organism>
<accession>A0A5D0NUC7</accession>
<dbReference type="NCBIfam" id="TIGR01208">
    <property type="entry name" value="rmlA_long"/>
    <property type="match status" value="1"/>
</dbReference>
<dbReference type="InterPro" id="IPR005835">
    <property type="entry name" value="NTP_transferase_dom"/>
</dbReference>
<gene>
    <name evidence="2" type="ORF">FXF69_01745</name>
</gene>
<name>A0A5D0NUC7_9ACTN</name>
<keyword evidence="2" id="KW-0808">Transferase</keyword>
<dbReference type="PANTHER" id="PTHR42883:SF2">
    <property type="entry name" value="THYMIDYLYLTRANSFERASE"/>
    <property type="match status" value="1"/>
</dbReference>
<evidence type="ECO:0000259" key="1">
    <source>
        <dbReference type="Pfam" id="PF00483"/>
    </source>
</evidence>
<dbReference type="CDD" id="cd04189">
    <property type="entry name" value="G1P_TT_long"/>
    <property type="match status" value="1"/>
</dbReference>
<dbReference type="RefSeq" id="WP_067900658.1">
    <property type="nucleotide sequence ID" value="NZ_VSFG01000001.1"/>
</dbReference>
<dbReference type="EMBL" id="VSFG01000001">
    <property type="protein sequence ID" value="TYB47987.1"/>
    <property type="molecule type" value="Genomic_DNA"/>
</dbReference>
<dbReference type="GO" id="GO:0008879">
    <property type="term" value="F:glucose-1-phosphate thymidylyltransferase activity"/>
    <property type="evidence" value="ECO:0007669"/>
    <property type="project" value="UniProtKB-EC"/>
</dbReference>
<protein>
    <submittedName>
        <fullName evidence="2">Glucose-1-phosphate thymidylyltransferase</fullName>
        <ecNumber evidence="2">2.7.7.24</ecNumber>
    </submittedName>
</protein>
<dbReference type="Gene3D" id="2.160.10.10">
    <property type="entry name" value="Hexapeptide repeat proteins"/>
    <property type="match status" value="1"/>
</dbReference>
<dbReference type="InterPro" id="IPR005908">
    <property type="entry name" value="G1P_thy_trans_l"/>
</dbReference>
<dbReference type="PANTHER" id="PTHR42883">
    <property type="entry name" value="GLUCOSE-1-PHOSPHATE THYMIDYLTRANSFERASE"/>
    <property type="match status" value="1"/>
</dbReference>
<dbReference type="SUPFAM" id="SSF53448">
    <property type="entry name" value="Nucleotide-diphospho-sugar transferases"/>
    <property type="match status" value="1"/>
</dbReference>
<keyword evidence="3" id="KW-1185">Reference proteome</keyword>
<evidence type="ECO:0000313" key="3">
    <source>
        <dbReference type="Proteomes" id="UP000323380"/>
    </source>
</evidence>
<sequence>MKALLLSGGSGTRLRPLTHTMAKQLVPVANKPVIVHCLEVIRELGIRDVGIIVGGRAEEIENSLGSGRAHGVDLTYIPQHAPLGLAHCVQTAADFLGADDFVMLLGDNVFAGGLSGASERFREERPSALVVTKKVTDPENYGVAEVDPEGVVLSLAEKPREPVGDLALTGGYFFTAAIHAATRAITPSARGELEITDAIAHLVASGQRVLAAEYTDYWADTGTIEGLLDCNRRMLERMPPGVEGDVDERTEITGRVVVERGARVRASRLTGPVAIAAGSVVEDSVVGPDVTVGAGSRLSGVGVSDTIVLDGASVRGLGRVRASVIGSRAVITGSGDAVGSVCVGDDARVEIGS</sequence>
<dbReference type="AlphaFoldDB" id="A0A5D0NUC7"/>
<dbReference type="EC" id="2.7.7.24" evidence="2"/>
<proteinExistence type="predicted"/>
<dbReference type="Gene3D" id="3.90.550.10">
    <property type="entry name" value="Spore Coat Polysaccharide Biosynthesis Protein SpsA, Chain A"/>
    <property type="match status" value="1"/>
</dbReference>
<reference evidence="2 3" key="1">
    <citation type="submission" date="2019-08" db="EMBL/GenBank/DDBJ databases">
        <title>Actinomadura sp. nov. CYP1-5 isolated from mountain soil.</title>
        <authorList>
            <person name="Songsumanus A."/>
            <person name="Kuncharoen N."/>
            <person name="Kudo T."/>
            <person name="Yuki M."/>
            <person name="Igarashi Y."/>
            <person name="Tanasupawat S."/>
        </authorList>
    </citation>
    <scope>NUCLEOTIDE SEQUENCE [LARGE SCALE GENOMIC DNA]</scope>
    <source>
        <strain evidence="2 3">JCM 14158</strain>
    </source>
</reference>
<dbReference type="InterPro" id="IPR029044">
    <property type="entry name" value="Nucleotide-diphossugar_trans"/>
</dbReference>
<feature type="domain" description="Nucleotidyl transferase" evidence="1">
    <location>
        <begin position="2"/>
        <end position="235"/>
    </location>
</feature>
<keyword evidence="2" id="KW-0548">Nucleotidyltransferase</keyword>
<comment type="caution">
    <text evidence="2">The sequence shown here is derived from an EMBL/GenBank/DDBJ whole genome shotgun (WGS) entry which is preliminary data.</text>
</comment>
<dbReference type="Pfam" id="PF00483">
    <property type="entry name" value="NTP_transferase"/>
    <property type="match status" value="1"/>
</dbReference>
<evidence type="ECO:0000313" key="2">
    <source>
        <dbReference type="EMBL" id="TYB47987.1"/>
    </source>
</evidence>
<dbReference type="Proteomes" id="UP000323380">
    <property type="component" value="Unassembled WGS sequence"/>
</dbReference>